<keyword evidence="2" id="KW-1185">Reference proteome</keyword>
<name>A0ABD6E2Q3_9BILA</name>
<proteinExistence type="predicted"/>
<comment type="caution">
    <text evidence="1">The sequence shown here is derived from an EMBL/GenBank/DDBJ whole genome shotgun (WGS) entry which is preliminary data.</text>
</comment>
<gene>
    <name evidence="1" type="ORF">AB6A40_000769</name>
</gene>
<sequence>MTDVAQNALNKPLKKQHTYDRKATDHELYFQYEWPVRVTKRRISETDEVILNVSPPFSTSFNGVQFTWALRLSDECIETGNPEEPSSTVNIYLYYKEGPIQVVHLLSASVTVMDSSGGVMFSELPIKETEWTRGSGWPVDSEGKQMQCLTKYVHENVNGIIKAVANIRMEPGAFYPLLYLPTLSDKNRQLAEACKDYLRHAAALNSIVPGTTLSLRDVKPKMYSMHKLILTNACLEIDRRLLSVYDPEQLRNLFAHIYFNERIVPHVTRLEDYIELIEGYHASDALTLVREAERFICSRMNMVRFYYSHASDYILSIAK</sequence>
<dbReference type="Proteomes" id="UP001608902">
    <property type="component" value="Unassembled WGS sequence"/>
</dbReference>
<reference evidence="1 2" key="1">
    <citation type="submission" date="2024-08" db="EMBL/GenBank/DDBJ databases">
        <title>Gnathostoma spinigerum genome.</title>
        <authorList>
            <person name="Gonzalez-Bertolin B."/>
            <person name="Monzon S."/>
            <person name="Zaballos A."/>
            <person name="Jimenez P."/>
            <person name="Dekumyoy P."/>
            <person name="Varona S."/>
            <person name="Cuesta I."/>
            <person name="Sumanam S."/>
            <person name="Adisakwattana P."/>
            <person name="Gasser R.B."/>
            <person name="Hernandez-Gonzalez A."/>
            <person name="Young N.D."/>
            <person name="Perteguer M.J."/>
        </authorList>
    </citation>
    <scope>NUCLEOTIDE SEQUENCE [LARGE SCALE GENOMIC DNA]</scope>
    <source>
        <strain evidence="1">AL3</strain>
        <tissue evidence="1">Liver</tissue>
    </source>
</reference>
<evidence type="ECO:0000313" key="1">
    <source>
        <dbReference type="EMBL" id="MFH4974060.1"/>
    </source>
</evidence>
<dbReference type="EMBL" id="JBGFUD010000237">
    <property type="protein sequence ID" value="MFH4974060.1"/>
    <property type="molecule type" value="Genomic_DNA"/>
</dbReference>
<organism evidence="1 2">
    <name type="scientific">Gnathostoma spinigerum</name>
    <dbReference type="NCBI Taxonomy" id="75299"/>
    <lineage>
        <taxon>Eukaryota</taxon>
        <taxon>Metazoa</taxon>
        <taxon>Ecdysozoa</taxon>
        <taxon>Nematoda</taxon>
        <taxon>Chromadorea</taxon>
        <taxon>Rhabditida</taxon>
        <taxon>Spirurina</taxon>
        <taxon>Gnathostomatomorpha</taxon>
        <taxon>Gnathostomatoidea</taxon>
        <taxon>Gnathostomatidae</taxon>
        <taxon>Gnathostoma</taxon>
    </lineage>
</organism>
<evidence type="ECO:0008006" key="3">
    <source>
        <dbReference type="Google" id="ProtNLM"/>
    </source>
</evidence>
<protein>
    <recommendedName>
        <fullName evidence="3">BTB domain-containing protein</fullName>
    </recommendedName>
</protein>
<accession>A0ABD6E2Q3</accession>
<dbReference type="AlphaFoldDB" id="A0ABD6E2Q3"/>
<evidence type="ECO:0000313" key="2">
    <source>
        <dbReference type="Proteomes" id="UP001608902"/>
    </source>
</evidence>